<dbReference type="GO" id="GO:0071266">
    <property type="term" value="P:'de novo' L-methionine biosynthetic process"/>
    <property type="evidence" value="ECO:0007669"/>
    <property type="project" value="UniProtKB-UniRule"/>
</dbReference>
<dbReference type="InterPro" id="IPR000277">
    <property type="entry name" value="Cys/Met-Metab_PyrdxlP-dep_enz"/>
</dbReference>
<feature type="modified residue" description="N6-(pyridoxal phosphate)lysine" evidence="3 4">
    <location>
        <position position="206"/>
    </location>
</feature>
<evidence type="ECO:0000256" key="1">
    <source>
        <dbReference type="ARBA" id="ARBA00001933"/>
    </source>
</evidence>
<dbReference type="EC" id="2.5.1.-" evidence="3"/>
<name>A0A239A378_9FLAO</name>
<gene>
    <name evidence="3" type="primary">metZ</name>
    <name evidence="7" type="ORF">SAMN06265376_104119</name>
</gene>
<dbReference type="OrthoDB" id="9803729at2"/>
<dbReference type="PANTHER" id="PTHR11808">
    <property type="entry name" value="TRANS-SULFURATION ENZYME FAMILY MEMBER"/>
    <property type="match status" value="1"/>
</dbReference>
<dbReference type="GO" id="GO:0016765">
    <property type="term" value="F:transferase activity, transferring alkyl or aryl (other than methyl) groups"/>
    <property type="evidence" value="ECO:0007669"/>
    <property type="project" value="UniProtKB-UniRule"/>
</dbReference>
<accession>A0A239A378</accession>
<dbReference type="CDD" id="cd00614">
    <property type="entry name" value="CGS_like"/>
    <property type="match status" value="1"/>
</dbReference>
<comment type="cofactor">
    <cofactor evidence="1 3 5">
        <name>pyridoxal 5'-phosphate</name>
        <dbReference type="ChEBI" id="CHEBI:597326"/>
    </cofactor>
</comment>
<dbReference type="Proteomes" id="UP000198379">
    <property type="component" value="Unassembled WGS sequence"/>
</dbReference>
<evidence type="ECO:0000256" key="5">
    <source>
        <dbReference type="RuleBase" id="RU362118"/>
    </source>
</evidence>
<reference evidence="7 8" key="1">
    <citation type="submission" date="2017-06" db="EMBL/GenBank/DDBJ databases">
        <authorList>
            <person name="Kim H.J."/>
            <person name="Triplett B.A."/>
        </authorList>
    </citation>
    <scope>NUCLEOTIDE SEQUENCE [LARGE SCALE GENOMIC DNA]</scope>
    <source>
        <strain evidence="7 8">DSM 25597</strain>
    </source>
</reference>
<keyword evidence="8" id="KW-1185">Reference proteome</keyword>
<comment type="function">
    <text evidence="3">Catalyzes the formation of L-homocysteine from O-succinyl-L-homoserine (OSHS) and hydrogen sulfide.</text>
</comment>
<dbReference type="GO" id="GO:0019346">
    <property type="term" value="P:transsulfuration"/>
    <property type="evidence" value="ECO:0007669"/>
    <property type="project" value="InterPro"/>
</dbReference>
<protein>
    <recommendedName>
        <fullName evidence="3">O-succinylhomoserine sulfhydrylase</fullName>
        <shortName evidence="3">OSH sulfhydrylase</shortName>
        <shortName evidence="3">OSHS sulfhydrylase</shortName>
        <ecNumber evidence="3">2.5.1.-</ecNumber>
    </recommendedName>
</protein>
<dbReference type="InterPro" id="IPR015422">
    <property type="entry name" value="PyrdxlP-dep_Trfase_small"/>
</dbReference>
<dbReference type="RefSeq" id="WP_089371935.1">
    <property type="nucleotide sequence ID" value="NZ_BMEP01000007.1"/>
</dbReference>
<comment type="catalytic activity">
    <reaction evidence="3">
        <text>O-succinyl-L-homoserine + hydrogen sulfide = L-homocysteine + succinate</text>
        <dbReference type="Rhea" id="RHEA:27826"/>
        <dbReference type="ChEBI" id="CHEBI:29919"/>
        <dbReference type="ChEBI" id="CHEBI:30031"/>
        <dbReference type="ChEBI" id="CHEBI:57661"/>
        <dbReference type="ChEBI" id="CHEBI:58199"/>
    </reaction>
</comment>
<evidence type="ECO:0000256" key="2">
    <source>
        <dbReference type="ARBA" id="ARBA00022898"/>
    </source>
</evidence>
<proteinExistence type="inferred from homology"/>
<evidence type="ECO:0000256" key="3">
    <source>
        <dbReference type="HAMAP-Rule" id="MF_02056"/>
    </source>
</evidence>
<dbReference type="HAMAP" id="MF_02056">
    <property type="entry name" value="MetZ"/>
    <property type="match status" value="1"/>
</dbReference>
<dbReference type="GO" id="GO:0030170">
    <property type="term" value="F:pyridoxal phosphate binding"/>
    <property type="evidence" value="ECO:0007669"/>
    <property type="project" value="UniProtKB-UniRule"/>
</dbReference>
<dbReference type="GO" id="GO:0071268">
    <property type="term" value="P:homocysteine biosynthetic process"/>
    <property type="evidence" value="ECO:0007669"/>
    <property type="project" value="InterPro"/>
</dbReference>
<sequence>MTYIHPETQAIRTQTERSQHQEHSVPVYLTSSFVFDDAEEMRASFAEEKQRNIYSRYTNPNNHELVQKMCLLEGAEAGHAFATGMSAIFSTFAALLDSGDHVLSARSIFGNTHTLFTKYFPKWNISHTYFDINDLDRIETLIQPETKVLYVESPTNPATDILDLTLLSTLSRKHNLIFIVDNCFATPYLQQPIKWGADVVIHSATKLLDGQGRVMGGIAVGSESIIDTIYRFARITGPALSPFNAWTLSKSLETLAVRVEKHCENALALAKQLEKHPRVKQVRYPFLPSHPQFELAQKQMKLGGNIVTIEIEGGLESGRAFLNAIEMCSLTANLGDTRTIVSHPASTTHGKLSVEERQSVGITDGLIRISVGLEHVHDIIQDVEKALVNI</sequence>
<dbReference type="FunFam" id="3.90.1150.10:FF:000033">
    <property type="entry name" value="Cystathionine gamma-synthase"/>
    <property type="match status" value="1"/>
</dbReference>
<dbReference type="InterPro" id="IPR006234">
    <property type="entry name" value="O-succ-hSer_sulfhydrylase"/>
</dbReference>
<dbReference type="FunFam" id="3.40.640.10:FF:000046">
    <property type="entry name" value="Cystathionine gamma-lyase"/>
    <property type="match status" value="1"/>
</dbReference>
<dbReference type="AlphaFoldDB" id="A0A239A378"/>
<keyword evidence="3" id="KW-0486">Methionine biosynthesis</keyword>
<dbReference type="PIRSF" id="PIRSF001434">
    <property type="entry name" value="CGS"/>
    <property type="match status" value="1"/>
</dbReference>
<comment type="subunit">
    <text evidence="3">Homotetramer.</text>
</comment>
<dbReference type="UniPathway" id="UPA00051">
    <property type="reaction ID" value="UER00449"/>
</dbReference>
<dbReference type="InterPro" id="IPR015424">
    <property type="entry name" value="PyrdxlP-dep_Trfase"/>
</dbReference>
<dbReference type="PANTHER" id="PTHR11808:SF80">
    <property type="entry name" value="CYSTATHIONINE GAMMA-LYASE"/>
    <property type="match status" value="1"/>
</dbReference>
<dbReference type="EMBL" id="FZNY01000004">
    <property type="protein sequence ID" value="SNR90010.1"/>
    <property type="molecule type" value="Genomic_DNA"/>
</dbReference>
<comment type="pathway">
    <text evidence="3">Amino-acid biosynthesis; L-methionine biosynthesis via de novo pathway; L-homocysteine from O-succinyl-L-homoserine: step 1/1.</text>
</comment>
<keyword evidence="3" id="KW-0808">Transferase</keyword>
<feature type="region of interest" description="Disordered" evidence="6">
    <location>
        <begin position="1"/>
        <end position="22"/>
    </location>
</feature>
<dbReference type="InterPro" id="IPR015421">
    <property type="entry name" value="PyrdxlP-dep_Trfase_major"/>
</dbReference>
<keyword evidence="3" id="KW-0028">Amino-acid biosynthesis</keyword>
<dbReference type="Gene3D" id="3.90.1150.10">
    <property type="entry name" value="Aspartate Aminotransferase, domain 1"/>
    <property type="match status" value="1"/>
</dbReference>
<organism evidence="7 8">
    <name type="scientific">Dokdonia pacifica</name>
    <dbReference type="NCBI Taxonomy" id="1627892"/>
    <lineage>
        <taxon>Bacteria</taxon>
        <taxon>Pseudomonadati</taxon>
        <taxon>Bacteroidota</taxon>
        <taxon>Flavobacteriia</taxon>
        <taxon>Flavobacteriales</taxon>
        <taxon>Flavobacteriaceae</taxon>
        <taxon>Dokdonia</taxon>
    </lineage>
</organism>
<dbReference type="GO" id="GO:0016846">
    <property type="term" value="F:carbon-sulfur lyase activity"/>
    <property type="evidence" value="ECO:0007669"/>
    <property type="project" value="TreeGrafter"/>
</dbReference>
<dbReference type="Pfam" id="PF01053">
    <property type="entry name" value="Cys_Met_Meta_PP"/>
    <property type="match status" value="1"/>
</dbReference>
<keyword evidence="2 3" id="KW-0663">Pyridoxal phosphate</keyword>
<comment type="similarity">
    <text evidence="3">Belongs to the trans-sulfuration enzymes family. MetZ subfamily.</text>
</comment>
<evidence type="ECO:0000313" key="8">
    <source>
        <dbReference type="Proteomes" id="UP000198379"/>
    </source>
</evidence>
<evidence type="ECO:0000256" key="4">
    <source>
        <dbReference type="PIRSR" id="PIRSR001434-2"/>
    </source>
</evidence>
<dbReference type="SUPFAM" id="SSF53383">
    <property type="entry name" value="PLP-dependent transferases"/>
    <property type="match status" value="1"/>
</dbReference>
<evidence type="ECO:0000256" key="6">
    <source>
        <dbReference type="SAM" id="MobiDB-lite"/>
    </source>
</evidence>
<evidence type="ECO:0000313" key="7">
    <source>
        <dbReference type="EMBL" id="SNR90010.1"/>
    </source>
</evidence>
<dbReference type="GO" id="GO:0005737">
    <property type="term" value="C:cytoplasm"/>
    <property type="evidence" value="ECO:0007669"/>
    <property type="project" value="TreeGrafter"/>
</dbReference>
<dbReference type="Gene3D" id="3.40.640.10">
    <property type="entry name" value="Type I PLP-dependent aspartate aminotransferase-like (Major domain)"/>
    <property type="match status" value="1"/>
</dbReference>